<name>A0A4Z0L2V7_9FLAO</name>
<dbReference type="RefSeq" id="WP_135527631.1">
    <property type="nucleotide sequence ID" value="NZ_SRLH01000011.1"/>
</dbReference>
<protein>
    <recommendedName>
        <fullName evidence="4">RHS repeat protein</fullName>
    </recommendedName>
</protein>
<accession>A0A4Z0L2V7</accession>
<dbReference type="InterPro" id="IPR031325">
    <property type="entry name" value="RHS_repeat"/>
</dbReference>
<sequence>MKKYIIALLLLQGMVVFGQNPEIKNELPTVIPPSPTVAALMKFEEVPVSNYTGVPNVSIPLFSTTGNHGLDCSVALNYHPLSIKKEEVAGFAGLGWSLIAGGTISRTVRDIPDDMYDLGGQFSSKKIGIYHNNDSFTPNSNNYYSVLPLLNPNYLIDDTNPEINKFFFEVNEKQKFDAKHDLYQFNFMGYIGRFIIEKKQNGTYEVVKLDKNNLIINYDATNKTFEVKDTRGFRYVFDVKELSDSSSFNFSTTINSATSENYTVNYQSVISAFHLSKVYYNEELVLEFLFNSNELKEAQVIRNWTFNMPLEPSLQVLLDAAHTESNPETITKGVLPLEVNVNNTITTKTKKITQIRIIGKAIIDFEIATVGRIDTNLPNPGTSPYLKGITIRDWKSGVVKEYQFNYLFKHKLFLDQIQEGTGQNQLLKYKLNYEGLDLDNTSFATDYWGYSKLNEYGPDCVNYENMNRDVDKVYCKKDVLKQIIYPTKGSVVFQYEPNTYSYEGDDDYIAEEDNFGQNPDNYTIGSYETFGLNNNPNESTGSLIHDLGVFSTGKTLIFNTTLSGTDEYNLGFLFLKKINVSTNATQLIGLSTGGCPFEIYLEGGYRYAVSFSWATSPPHTIGAAVVIDEKTRNSTTNKWLYGGGIRIKSIYYTDTKAQELNNQDYPNSYSKKISYDYNFFSDLSRSSGSLVFPKPKMVYEAKRNFNVMATSSTFSHVFQYSEVIYKIYSKSNNYSFISTQGADVGYKNVTVTETGNGKTEFEYTSPIDYPEFMSSLSVAYPYVPSSNIDYKRGLLLKEKKYDNSSRVLTEKQNQYAFVDETKITGVTTFYKELDCPYAGMYENYSAYHDGVLDPNTYPCGYYNNMPVICGSQLAWNARNCGQDEANFVSYYLNKEDFGWTKLTNTTSKEYFYPGASTSVVEKASSFTYNTSNRQISSEVSTVSNGNTVERKYFYPQDTQMAAEPFKTELLANNMIETPLSIEEFRGSNKISTQKTIYKNWGANMLAPEIIQSAKGTQSLENRLKYNAYDAYGNPLEVQQEGGMKIAYIWGYNQSQPIAKIENATYASVQSYVANLQDLSNNGTEANLITALNNLRTAFPAAMVTTYTYKPLIGISTMTDPRGLKTTYEYDAFNRLFQVKDHKGKVLSKNEYNYRPN</sequence>
<feature type="signal peptide" evidence="1">
    <location>
        <begin position="1"/>
        <end position="18"/>
    </location>
</feature>
<dbReference type="Gene3D" id="2.180.10.10">
    <property type="entry name" value="RHS repeat-associated core"/>
    <property type="match status" value="1"/>
</dbReference>
<evidence type="ECO:0008006" key="4">
    <source>
        <dbReference type="Google" id="ProtNLM"/>
    </source>
</evidence>
<dbReference type="EMBL" id="SRLH01000011">
    <property type="protein sequence ID" value="TGD56536.1"/>
    <property type="molecule type" value="Genomic_DNA"/>
</dbReference>
<gene>
    <name evidence="2" type="ORF">E4635_15560</name>
</gene>
<dbReference type="Proteomes" id="UP000297407">
    <property type="component" value="Unassembled WGS sequence"/>
</dbReference>
<organism evidence="2 3">
    <name type="scientific">Flavobacterium humi</name>
    <dbReference type="NCBI Taxonomy" id="2562683"/>
    <lineage>
        <taxon>Bacteria</taxon>
        <taxon>Pseudomonadati</taxon>
        <taxon>Bacteroidota</taxon>
        <taxon>Flavobacteriia</taxon>
        <taxon>Flavobacteriales</taxon>
        <taxon>Flavobacteriaceae</taxon>
        <taxon>Flavobacterium</taxon>
    </lineage>
</organism>
<keyword evidence="3" id="KW-1185">Reference proteome</keyword>
<dbReference type="OrthoDB" id="9814627at2"/>
<keyword evidence="1" id="KW-0732">Signal</keyword>
<dbReference type="AlphaFoldDB" id="A0A4Z0L2V7"/>
<evidence type="ECO:0000256" key="1">
    <source>
        <dbReference type="SAM" id="SignalP"/>
    </source>
</evidence>
<dbReference type="Pfam" id="PF05593">
    <property type="entry name" value="RHS_repeat"/>
    <property type="match status" value="1"/>
</dbReference>
<evidence type="ECO:0000313" key="2">
    <source>
        <dbReference type="EMBL" id="TGD56536.1"/>
    </source>
</evidence>
<proteinExistence type="predicted"/>
<reference evidence="2 3" key="1">
    <citation type="submission" date="2019-04" db="EMBL/GenBank/DDBJ databases">
        <title>Flavobacterium sp. strain DS2-A Genome sequencing and assembly.</title>
        <authorList>
            <person name="Kim I."/>
        </authorList>
    </citation>
    <scope>NUCLEOTIDE SEQUENCE [LARGE SCALE GENOMIC DNA]</scope>
    <source>
        <strain evidence="2 3">DS2-A</strain>
    </source>
</reference>
<feature type="chain" id="PRO_5021484160" description="RHS repeat protein" evidence="1">
    <location>
        <begin position="19"/>
        <end position="1156"/>
    </location>
</feature>
<comment type="caution">
    <text evidence="2">The sequence shown here is derived from an EMBL/GenBank/DDBJ whole genome shotgun (WGS) entry which is preliminary data.</text>
</comment>
<evidence type="ECO:0000313" key="3">
    <source>
        <dbReference type="Proteomes" id="UP000297407"/>
    </source>
</evidence>